<dbReference type="AlphaFoldDB" id="A0AAJ0GSC8"/>
<reference evidence="2" key="1">
    <citation type="journal article" date="2023" name="Mol. Phylogenet. Evol.">
        <title>Genome-scale phylogeny and comparative genomics of the fungal order Sordariales.</title>
        <authorList>
            <person name="Hensen N."/>
            <person name="Bonometti L."/>
            <person name="Westerberg I."/>
            <person name="Brannstrom I.O."/>
            <person name="Guillou S."/>
            <person name="Cros-Aarteil S."/>
            <person name="Calhoun S."/>
            <person name="Haridas S."/>
            <person name="Kuo A."/>
            <person name="Mondo S."/>
            <person name="Pangilinan J."/>
            <person name="Riley R."/>
            <person name="LaButti K."/>
            <person name="Andreopoulos B."/>
            <person name="Lipzen A."/>
            <person name="Chen C."/>
            <person name="Yan M."/>
            <person name="Daum C."/>
            <person name="Ng V."/>
            <person name="Clum A."/>
            <person name="Steindorff A."/>
            <person name="Ohm R.A."/>
            <person name="Martin F."/>
            <person name="Silar P."/>
            <person name="Natvig D.O."/>
            <person name="Lalanne C."/>
            <person name="Gautier V."/>
            <person name="Ament-Velasquez S.L."/>
            <person name="Kruys A."/>
            <person name="Hutchinson M.I."/>
            <person name="Powell A.J."/>
            <person name="Barry K."/>
            <person name="Miller A.N."/>
            <person name="Grigoriev I.V."/>
            <person name="Debuchy R."/>
            <person name="Gladieux P."/>
            <person name="Hiltunen Thoren M."/>
            <person name="Johannesson H."/>
        </authorList>
    </citation>
    <scope>NUCLEOTIDE SEQUENCE</scope>
    <source>
        <strain evidence="2">CBS 333.67</strain>
    </source>
</reference>
<dbReference type="SUPFAM" id="SSF56112">
    <property type="entry name" value="Protein kinase-like (PK-like)"/>
    <property type="match status" value="1"/>
</dbReference>
<dbReference type="InterPro" id="IPR011009">
    <property type="entry name" value="Kinase-like_dom_sf"/>
</dbReference>
<evidence type="ECO:0000313" key="3">
    <source>
        <dbReference type="Proteomes" id="UP001273166"/>
    </source>
</evidence>
<name>A0AAJ0GSC8_9PEZI</name>
<dbReference type="RefSeq" id="XP_062721011.1">
    <property type="nucleotide sequence ID" value="XM_062870963.1"/>
</dbReference>
<evidence type="ECO:0008006" key="4">
    <source>
        <dbReference type="Google" id="ProtNLM"/>
    </source>
</evidence>
<gene>
    <name evidence="2" type="ORF">B0T15DRAFT_574621</name>
</gene>
<sequence length="201" mass="22319">MKSRARSEVRVSAAINWGVQLSDAGAFSRAVEYFTAVANAAAGKLDPSIRLGALVSCDILDKTTLFGDIDTVEQFPLTHMDLGTQNIIVDDNFNFVAIIDWEFAQTAPWQDQTPRTFSEILAISRIGMCYGKTFLDESTARSSKRRRENLRRKAELLKGRLQQADRGHLREMVRLAFGLDADKVEEYLSELEQGGEIGGSG</sequence>
<dbReference type="Gene3D" id="3.90.1200.10">
    <property type="match status" value="1"/>
</dbReference>
<evidence type="ECO:0000256" key="1">
    <source>
        <dbReference type="SAM" id="Coils"/>
    </source>
</evidence>
<keyword evidence="3" id="KW-1185">Reference proteome</keyword>
<dbReference type="EMBL" id="JAUDZG010000004">
    <property type="protein sequence ID" value="KAK3305231.1"/>
    <property type="molecule type" value="Genomic_DNA"/>
</dbReference>
<evidence type="ECO:0000313" key="2">
    <source>
        <dbReference type="EMBL" id="KAK3305231.1"/>
    </source>
</evidence>
<accession>A0AAJ0GSC8</accession>
<protein>
    <recommendedName>
        <fullName evidence="4">Aminoglycoside phosphotransferase domain-containing protein</fullName>
    </recommendedName>
</protein>
<dbReference type="GeneID" id="87889792"/>
<dbReference type="Proteomes" id="UP001273166">
    <property type="component" value="Unassembled WGS sequence"/>
</dbReference>
<proteinExistence type="predicted"/>
<feature type="coiled-coil region" evidence="1">
    <location>
        <begin position="140"/>
        <end position="167"/>
    </location>
</feature>
<comment type="caution">
    <text evidence="2">The sequence shown here is derived from an EMBL/GenBank/DDBJ whole genome shotgun (WGS) entry which is preliminary data.</text>
</comment>
<organism evidence="2 3">
    <name type="scientific">Chaetomium strumarium</name>
    <dbReference type="NCBI Taxonomy" id="1170767"/>
    <lineage>
        <taxon>Eukaryota</taxon>
        <taxon>Fungi</taxon>
        <taxon>Dikarya</taxon>
        <taxon>Ascomycota</taxon>
        <taxon>Pezizomycotina</taxon>
        <taxon>Sordariomycetes</taxon>
        <taxon>Sordariomycetidae</taxon>
        <taxon>Sordariales</taxon>
        <taxon>Chaetomiaceae</taxon>
        <taxon>Chaetomium</taxon>
    </lineage>
</organism>
<reference evidence="2" key="2">
    <citation type="submission" date="2023-06" db="EMBL/GenBank/DDBJ databases">
        <authorList>
            <consortium name="Lawrence Berkeley National Laboratory"/>
            <person name="Mondo S.J."/>
            <person name="Hensen N."/>
            <person name="Bonometti L."/>
            <person name="Westerberg I."/>
            <person name="Brannstrom I.O."/>
            <person name="Guillou S."/>
            <person name="Cros-Aarteil S."/>
            <person name="Calhoun S."/>
            <person name="Haridas S."/>
            <person name="Kuo A."/>
            <person name="Pangilinan J."/>
            <person name="Riley R."/>
            <person name="Labutti K."/>
            <person name="Andreopoulos B."/>
            <person name="Lipzen A."/>
            <person name="Chen C."/>
            <person name="Yanf M."/>
            <person name="Daum C."/>
            <person name="Ng V."/>
            <person name="Clum A."/>
            <person name="Steindorff A."/>
            <person name="Ohm R."/>
            <person name="Martin F."/>
            <person name="Silar P."/>
            <person name="Natvig D."/>
            <person name="Lalanne C."/>
            <person name="Gautier V."/>
            <person name="Ament-Velasquez S.L."/>
            <person name="Kruys A."/>
            <person name="Hutchinson M.I."/>
            <person name="Powell A.J."/>
            <person name="Barry K."/>
            <person name="Miller A.N."/>
            <person name="Grigoriev I.V."/>
            <person name="Debuchy R."/>
            <person name="Gladieux P."/>
            <person name="Thoren M.H."/>
            <person name="Johannesson H."/>
        </authorList>
    </citation>
    <scope>NUCLEOTIDE SEQUENCE</scope>
    <source>
        <strain evidence="2">CBS 333.67</strain>
    </source>
</reference>
<keyword evidence="1" id="KW-0175">Coiled coil</keyword>